<dbReference type="EMBL" id="QKWW01000104">
    <property type="protein sequence ID" value="PZT52359.1"/>
    <property type="molecule type" value="Genomic_DNA"/>
</dbReference>
<name>A0A2W6N9L3_9BACL</name>
<dbReference type="RefSeq" id="WP_111273412.1">
    <property type="nucleotide sequence ID" value="NZ_QKWW01000104.1"/>
</dbReference>
<comment type="caution">
    <text evidence="1">The sequence shown here is derived from an EMBL/GenBank/DDBJ whole genome shotgun (WGS) entry which is preliminary data.</text>
</comment>
<protein>
    <submittedName>
        <fullName evidence="1">Uncharacterized protein</fullName>
    </submittedName>
</protein>
<dbReference type="Proteomes" id="UP000249204">
    <property type="component" value="Unassembled WGS sequence"/>
</dbReference>
<gene>
    <name evidence="1" type="ORF">DN757_27810</name>
</gene>
<dbReference type="AlphaFoldDB" id="A0A2W6N9L3"/>
<sequence>MSTIMAGSALAEPKFDTTSSAPIVSVEDLNNAPINKKMKKVYTADQIPTVAEVNEALKTLNVSDANPYQIVDLGNGFTIEAGGSNAVQPSDQIGTNVLQNTTATGYYRVNALGVKLYDISVSASYSYDDKTNEIKSVQNPISANASGGIGWVGEITQKKAYKIDNKAWDLIADANYSYIKLIGNYAGHIEVRFTGTGNWYMHDTYIGDSHY</sequence>
<proteinExistence type="predicted"/>
<reference evidence="1 2" key="1">
    <citation type="submission" date="2018-06" db="EMBL/GenBank/DDBJ databases">
        <title>Isolation of heavy metals resistant Paenibacillus silvae NC2 from Gold-Copper mine in ZiJin, China.</title>
        <authorList>
            <person name="Xu J."/>
            <person name="Mazhar H.S."/>
            <person name="Rensing C."/>
        </authorList>
    </citation>
    <scope>NUCLEOTIDE SEQUENCE [LARGE SCALE GENOMIC DNA]</scope>
    <source>
        <strain evidence="1 2">NC2</strain>
    </source>
</reference>
<evidence type="ECO:0000313" key="2">
    <source>
        <dbReference type="Proteomes" id="UP000249204"/>
    </source>
</evidence>
<evidence type="ECO:0000313" key="1">
    <source>
        <dbReference type="EMBL" id="PZT52359.1"/>
    </source>
</evidence>
<organism evidence="1 2">
    <name type="scientific">Paenibacillus silvae</name>
    <dbReference type="NCBI Taxonomy" id="1325358"/>
    <lineage>
        <taxon>Bacteria</taxon>
        <taxon>Bacillati</taxon>
        <taxon>Bacillota</taxon>
        <taxon>Bacilli</taxon>
        <taxon>Bacillales</taxon>
        <taxon>Paenibacillaceae</taxon>
        <taxon>Paenibacillus</taxon>
    </lineage>
</organism>
<accession>A0A2W6N9L3</accession>